<accession>A0ACB8V8X1</accession>
<dbReference type="Proteomes" id="UP000831701">
    <property type="component" value="Chromosome 24"/>
</dbReference>
<feature type="non-terminal residue" evidence="1">
    <location>
        <position position="47"/>
    </location>
</feature>
<evidence type="ECO:0000313" key="2">
    <source>
        <dbReference type="Proteomes" id="UP000831701"/>
    </source>
</evidence>
<proteinExistence type="predicted"/>
<protein>
    <submittedName>
        <fullName evidence="1">Uncharacterized protein</fullName>
    </submittedName>
</protein>
<sequence>MRASPGCDMAGFHASYRAKANLELIKLASWALCPSVLCKYAAFTLKS</sequence>
<dbReference type="EMBL" id="CM041554">
    <property type="protein sequence ID" value="KAI3351944.1"/>
    <property type="molecule type" value="Genomic_DNA"/>
</dbReference>
<evidence type="ECO:0000313" key="1">
    <source>
        <dbReference type="EMBL" id="KAI3351944.1"/>
    </source>
</evidence>
<comment type="caution">
    <text evidence="1">The sequence shown here is derived from an EMBL/GenBank/DDBJ whole genome shotgun (WGS) entry which is preliminary data.</text>
</comment>
<keyword evidence="2" id="KW-1185">Reference proteome</keyword>
<gene>
    <name evidence="1" type="ORF">L3Q82_020768</name>
</gene>
<organism evidence="1 2">
    <name type="scientific">Scortum barcoo</name>
    <name type="common">barcoo grunter</name>
    <dbReference type="NCBI Taxonomy" id="214431"/>
    <lineage>
        <taxon>Eukaryota</taxon>
        <taxon>Metazoa</taxon>
        <taxon>Chordata</taxon>
        <taxon>Craniata</taxon>
        <taxon>Vertebrata</taxon>
        <taxon>Euteleostomi</taxon>
        <taxon>Actinopterygii</taxon>
        <taxon>Neopterygii</taxon>
        <taxon>Teleostei</taxon>
        <taxon>Neoteleostei</taxon>
        <taxon>Acanthomorphata</taxon>
        <taxon>Eupercaria</taxon>
        <taxon>Centrarchiformes</taxon>
        <taxon>Terapontoidei</taxon>
        <taxon>Terapontidae</taxon>
        <taxon>Scortum</taxon>
    </lineage>
</organism>
<reference evidence="1" key="1">
    <citation type="submission" date="2022-04" db="EMBL/GenBank/DDBJ databases">
        <title>Jade perch genome.</title>
        <authorList>
            <person name="Chao B."/>
        </authorList>
    </citation>
    <scope>NUCLEOTIDE SEQUENCE</scope>
    <source>
        <strain evidence="1">CB-2022</strain>
    </source>
</reference>
<name>A0ACB8V8X1_9TELE</name>